<dbReference type="InterPro" id="IPR005064">
    <property type="entry name" value="BUG"/>
</dbReference>
<keyword evidence="4" id="KW-1185">Reference proteome</keyword>
<evidence type="ECO:0000313" key="3">
    <source>
        <dbReference type="EMBL" id="MET4575903.1"/>
    </source>
</evidence>
<protein>
    <submittedName>
        <fullName evidence="3">Tripartite-type tricarboxylate transporter receptor subunit TctC</fullName>
    </submittedName>
</protein>
<dbReference type="Gene3D" id="3.40.190.10">
    <property type="entry name" value="Periplasmic binding protein-like II"/>
    <property type="match status" value="1"/>
</dbReference>
<dbReference type="Pfam" id="PF03401">
    <property type="entry name" value="TctC"/>
    <property type="match status" value="1"/>
</dbReference>
<dbReference type="Gene3D" id="3.40.190.150">
    <property type="entry name" value="Bordetella uptake gene, domain 1"/>
    <property type="match status" value="1"/>
</dbReference>
<dbReference type="Proteomes" id="UP001549320">
    <property type="component" value="Unassembled WGS sequence"/>
</dbReference>
<feature type="signal peptide" evidence="2">
    <location>
        <begin position="1"/>
        <end position="27"/>
    </location>
</feature>
<sequence length="327" mass="33878">MAHLNRRHVLVHALGATALLSSRGAYAQDAYPSKPVRLISPWPAGGSADVTTRLVGDRMGAILGQAFVVEARGGAAGTIGFGSVARSAPDGYTLLLGTNSTYGIAPHLLPATQYKMSDLAPVALVATNAQIICVHPSVPAKDLPGFIAHVRANPDKYSYGSGGIGGTSHMASVLLANTAGLKMLDVPYRGTGLSLQALLSGEVQMVALDIASARPLVEAGKVRALAVTSSRRTPAMPDVPTIAELGYPGFDSATVFALFAPAGTPAPIITKLNSAVNDALKQPEMKARFVTLGLDGSGGTPEQLARHVTAESEKWRELIARTGIKAE</sequence>
<gene>
    <name evidence="3" type="ORF">ABIE13_001003</name>
</gene>
<feature type="chain" id="PRO_5045846943" evidence="2">
    <location>
        <begin position="28"/>
        <end position="327"/>
    </location>
</feature>
<name>A0ABV2Q4E1_9BURK</name>
<reference evidence="3 4" key="1">
    <citation type="submission" date="2024-06" db="EMBL/GenBank/DDBJ databases">
        <title>Sorghum-associated microbial communities from plants grown in Nebraska, USA.</title>
        <authorList>
            <person name="Schachtman D."/>
        </authorList>
    </citation>
    <scope>NUCLEOTIDE SEQUENCE [LARGE SCALE GENOMIC DNA]</scope>
    <source>
        <strain evidence="3 4">2709</strain>
    </source>
</reference>
<dbReference type="PIRSF" id="PIRSF017082">
    <property type="entry name" value="YflP"/>
    <property type="match status" value="1"/>
</dbReference>
<dbReference type="InterPro" id="IPR042100">
    <property type="entry name" value="Bug_dom1"/>
</dbReference>
<evidence type="ECO:0000256" key="1">
    <source>
        <dbReference type="ARBA" id="ARBA00006987"/>
    </source>
</evidence>
<evidence type="ECO:0000313" key="4">
    <source>
        <dbReference type="Proteomes" id="UP001549320"/>
    </source>
</evidence>
<dbReference type="PANTHER" id="PTHR42928:SF5">
    <property type="entry name" value="BLR1237 PROTEIN"/>
    <property type="match status" value="1"/>
</dbReference>
<dbReference type="EMBL" id="JBEPSH010000002">
    <property type="protein sequence ID" value="MET4575903.1"/>
    <property type="molecule type" value="Genomic_DNA"/>
</dbReference>
<dbReference type="SUPFAM" id="SSF53850">
    <property type="entry name" value="Periplasmic binding protein-like II"/>
    <property type="match status" value="1"/>
</dbReference>
<proteinExistence type="inferred from homology"/>
<dbReference type="RefSeq" id="WP_354441678.1">
    <property type="nucleotide sequence ID" value="NZ_JBEPSH010000002.1"/>
</dbReference>
<dbReference type="PANTHER" id="PTHR42928">
    <property type="entry name" value="TRICARBOXYLATE-BINDING PROTEIN"/>
    <property type="match status" value="1"/>
</dbReference>
<accession>A0ABV2Q4E1</accession>
<dbReference type="CDD" id="cd07012">
    <property type="entry name" value="PBP2_Bug_TTT"/>
    <property type="match status" value="1"/>
</dbReference>
<evidence type="ECO:0000256" key="2">
    <source>
        <dbReference type="SAM" id="SignalP"/>
    </source>
</evidence>
<keyword evidence="2" id="KW-0732">Signal</keyword>
<comment type="similarity">
    <text evidence="1">Belongs to the UPF0065 (bug) family.</text>
</comment>
<comment type="caution">
    <text evidence="3">The sequence shown here is derived from an EMBL/GenBank/DDBJ whole genome shotgun (WGS) entry which is preliminary data.</text>
</comment>
<keyword evidence="3" id="KW-0675">Receptor</keyword>
<organism evidence="3 4">
    <name type="scientific">Ottowia thiooxydans</name>
    <dbReference type="NCBI Taxonomy" id="219182"/>
    <lineage>
        <taxon>Bacteria</taxon>
        <taxon>Pseudomonadati</taxon>
        <taxon>Pseudomonadota</taxon>
        <taxon>Betaproteobacteria</taxon>
        <taxon>Burkholderiales</taxon>
        <taxon>Comamonadaceae</taxon>
        <taxon>Ottowia</taxon>
    </lineage>
</organism>